<keyword evidence="2" id="KW-1185">Reference proteome</keyword>
<reference evidence="1 2" key="1">
    <citation type="journal article" date="2022" name="Nat. Ecol. Evol.">
        <title>A masculinizing supergene underlies an exaggerated male reproductive morph in a spider.</title>
        <authorList>
            <person name="Hendrickx F."/>
            <person name="De Corte Z."/>
            <person name="Sonet G."/>
            <person name="Van Belleghem S.M."/>
            <person name="Kostlbacher S."/>
            <person name="Vangestel C."/>
        </authorList>
    </citation>
    <scope>NUCLEOTIDE SEQUENCE [LARGE SCALE GENOMIC DNA]</scope>
    <source>
        <strain evidence="1">W744_W776</strain>
    </source>
</reference>
<evidence type="ECO:0000313" key="2">
    <source>
        <dbReference type="Proteomes" id="UP000827092"/>
    </source>
</evidence>
<dbReference type="EMBL" id="JAFNEN010000962">
    <property type="protein sequence ID" value="KAG8175694.1"/>
    <property type="molecule type" value="Genomic_DNA"/>
</dbReference>
<dbReference type="Proteomes" id="UP000827092">
    <property type="component" value="Unassembled WGS sequence"/>
</dbReference>
<name>A0AAV6TVC8_9ARAC</name>
<sequence>MLNMQLAEPKRRFVKVFEEWSSKTTSAAGGSPAYWVQSVTKSGDVLGEVGRWPSNSFAHPNHLRISRVSKTLFSHCDTLRPTNTINHAYCLVPSVYLKAPSQRFPCDRILDYSFCNRPYQVLKRNNKIFTLQVRNKLQNVTIERLKPFFSIVPDSMKNNPPPFIGDYQLQDGRSLNFPFGWWIIAGIKYLMKS</sequence>
<protein>
    <submittedName>
        <fullName evidence="1">Uncharacterized protein</fullName>
    </submittedName>
</protein>
<comment type="caution">
    <text evidence="1">The sequence shown here is derived from an EMBL/GenBank/DDBJ whole genome shotgun (WGS) entry which is preliminary data.</text>
</comment>
<proteinExistence type="predicted"/>
<accession>A0AAV6TVC8</accession>
<dbReference type="AlphaFoldDB" id="A0AAV6TVC8"/>
<gene>
    <name evidence="1" type="ORF">JTE90_013103</name>
</gene>
<organism evidence="1 2">
    <name type="scientific">Oedothorax gibbosus</name>
    <dbReference type="NCBI Taxonomy" id="931172"/>
    <lineage>
        <taxon>Eukaryota</taxon>
        <taxon>Metazoa</taxon>
        <taxon>Ecdysozoa</taxon>
        <taxon>Arthropoda</taxon>
        <taxon>Chelicerata</taxon>
        <taxon>Arachnida</taxon>
        <taxon>Araneae</taxon>
        <taxon>Araneomorphae</taxon>
        <taxon>Entelegynae</taxon>
        <taxon>Araneoidea</taxon>
        <taxon>Linyphiidae</taxon>
        <taxon>Erigoninae</taxon>
        <taxon>Oedothorax</taxon>
    </lineage>
</organism>
<evidence type="ECO:0000313" key="1">
    <source>
        <dbReference type="EMBL" id="KAG8175694.1"/>
    </source>
</evidence>